<dbReference type="InterPro" id="IPR006026">
    <property type="entry name" value="Peptidase_Metallo"/>
</dbReference>
<evidence type="ECO:0000313" key="7">
    <source>
        <dbReference type="Proteomes" id="UP000051845"/>
    </source>
</evidence>
<evidence type="ECO:0000259" key="5">
    <source>
        <dbReference type="SMART" id="SM00235"/>
    </source>
</evidence>
<keyword evidence="4" id="KW-0862">Zinc</keyword>
<sequence length="193" mass="21399">MTGFAAPQRSQQTVHAKATSFMHMSYRFSAGTSATTRGCYRWQGTTITYKITDSSAYYQQVWNSAVKHWNNANVVNLVAAKSGEKPDMTLATATTKKARSVSGDAVGLTYSSYHSSQKIDNLNVLVSTTSYIYKNVATQMKYSQLQREHVAEHELGHALGLEHATSKNSVMYYANKNKSITTSDIRGLNAMYN</sequence>
<dbReference type="Pfam" id="PF00413">
    <property type="entry name" value="Peptidase_M10"/>
    <property type="match status" value="1"/>
</dbReference>
<accession>A0A0R2BAT3</accession>
<evidence type="ECO:0000256" key="4">
    <source>
        <dbReference type="ARBA" id="ARBA00022833"/>
    </source>
</evidence>
<proteinExistence type="predicted"/>
<dbReference type="InterPro" id="IPR001818">
    <property type="entry name" value="Pept_M10_metallopeptidase"/>
</dbReference>
<reference evidence="6 7" key="1">
    <citation type="journal article" date="2015" name="Genome Announc.">
        <title>Expanding the biotechnology potential of lactobacilli through comparative genomics of 213 strains and associated genera.</title>
        <authorList>
            <person name="Sun Z."/>
            <person name="Harris H.M."/>
            <person name="McCann A."/>
            <person name="Guo C."/>
            <person name="Argimon S."/>
            <person name="Zhang W."/>
            <person name="Yang X."/>
            <person name="Jeffery I.B."/>
            <person name="Cooney J.C."/>
            <person name="Kagawa T.F."/>
            <person name="Liu W."/>
            <person name="Song Y."/>
            <person name="Salvetti E."/>
            <person name="Wrobel A."/>
            <person name="Rasinkangas P."/>
            <person name="Parkhill J."/>
            <person name="Rea M.C."/>
            <person name="O'Sullivan O."/>
            <person name="Ritari J."/>
            <person name="Douillard F.P."/>
            <person name="Paul Ross R."/>
            <person name="Yang R."/>
            <person name="Briner A.E."/>
            <person name="Felis G.E."/>
            <person name="de Vos W.M."/>
            <person name="Barrangou R."/>
            <person name="Klaenhammer T.R."/>
            <person name="Caufield P.W."/>
            <person name="Cui Y."/>
            <person name="Zhang H."/>
            <person name="O'Toole P.W."/>
        </authorList>
    </citation>
    <scope>NUCLEOTIDE SEQUENCE [LARGE SCALE GENOMIC DNA]</scope>
    <source>
        <strain evidence="6 7">DSM 20515</strain>
    </source>
</reference>
<dbReference type="GO" id="GO:0006508">
    <property type="term" value="P:proteolysis"/>
    <property type="evidence" value="ECO:0007669"/>
    <property type="project" value="UniProtKB-KW"/>
</dbReference>
<dbReference type="Gene3D" id="3.40.390.10">
    <property type="entry name" value="Collagenase (Catalytic Domain)"/>
    <property type="match status" value="1"/>
</dbReference>
<dbReference type="PANTHER" id="PTHR10201">
    <property type="entry name" value="MATRIX METALLOPROTEINASE"/>
    <property type="match status" value="1"/>
</dbReference>
<keyword evidence="1" id="KW-0645">Protease</keyword>
<keyword evidence="2" id="KW-0479">Metal-binding</keyword>
<dbReference type="AlphaFoldDB" id="A0A0R2BAT3"/>
<evidence type="ECO:0000256" key="2">
    <source>
        <dbReference type="ARBA" id="ARBA00022723"/>
    </source>
</evidence>
<dbReference type="EMBL" id="AYYR01000039">
    <property type="protein sequence ID" value="KRM76080.1"/>
    <property type="molecule type" value="Genomic_DNA"/>
</dbReference>
<dbReference type="SMART" id="SM00235">
    <property type="entry name" value="ZnMc"/>
    <property type="match status" value="1"/>
</dbReference>
<dbReference type="SUPFAM" id="SSF55486">
    <property type="entry name" value="Metalloproteases ('zincins'), catalytic domain"/>
    <property type="match status" value="1"/>
</dbReference>
<dbReference type="PATRIC" id="fig|1423733.4.peg.2008"/>
<feature type="domain" description="Peptidase metallopeptidase" evidence="5">
    <location>
        <begin position="38"/>
        <end position="191"/>
    </location>
</feature>
<dbReference type="GO" id="GO:0031012">
    <property type="term" value="C:extracellular matrix"/>
    <property type="evidence" value="ECO:0007669"/>
    <property type="project" value="InterPro"/>
</dbReference>
<dbReference type="Proteomes" id="UP000051845">
    <property type="component" value="Unassembled WGS sequence"/>
</dbReference>
<name>A0A0R2BAT3_SECCO</name>
<evidence type="ECO:0000313" key="6">
    <source>
        <dbReference type="EMBL" id="KRM76080.1"/>
    </source>
</evidence>
<comment type="caution">
    <text evidence="6">The sequence shown here is derived from an EMBL/GenBank/DDBJ whole genome shotgun (WGS) entry which is preliminary data.</text>
</comment>
<dbReference type="GO" id="GO:0008270">
    <property type="term" value="F:zinc ion binding"/>
    <property type="evidence" value="ECO:0007669"/>
    <property type="project" value="InterPro"/>
</dbReference>
<organism evidence="6 7">
    <name type="scientific">Secundilactobacillus collinoides DSM 20515 = JCM 1123</name>
    <dbReference type="NCBI Taxonomy" id="1423733"/>
    <lineage>
        <taxon>Bacteria</taxon>
        <taxon>Bacillati</taxon>
        <taxon>Bacillota</taxon>
        <taxon>Bacilli</taxon>
        <taxon>Lactobacillales</taxon>
        <taxon>Lactobacillaceae</taxon>
        <taxon>Secundilactobacillus</taxon>
    </lineage>
</organism>
<evidence type="ECO:0000256" key="1">
    <source>
        <dbReference type="ARBA" id="ARBA00022670"/>
    </source>
</evidence>
<dbReference type="InterPro" id="IPR024079">
    <property type="entry name" value="MetalloPept_cat_dom_sf"/>
</dbReference>
<evidence type="ECO:0000256" key="3">
    <source>
        <dbReference type="ARBA" id="ARBA00022801"/>
    </source>
</evidence>
<protein>
    <recommendedName>
        <fullName evidence="5">Peptidase metallopeptidase domain-containing protein</fullName>
    </recommendedName>
</protein>
<gene>
    <name evidence="6" type="ORF">FC82_GL001907</name>
</gene>
<keyword evidence="3" id="KW-0378">Hydrolase</keyword>
<dbReference type="GO" id="GO:0004222">
    <property type="term" value="F:metalloendopeptidase activity"/>
    <property type="evidence" value="ECO:0007669"/>
    <property type="project" value="InterPro"/>
</dbReference>